<gene>
    <name evidence="2" type="ORF">NEZAVI_LOCUS8428</name>
</gene>
<protein>
    <submittedName>
        <fullName evidence="2">Uncharacterized protein</fullName>
    </submittedName>
</protein>
<dbReference type="EMBL" id="OV725080">
    <property type="protein sequence ID" value="CAH1398857.1"/>
    <property type="molecule type" value="Genomic_DNA"/>
</dbReference>
<name>A0A9P0HBF7_NEZVI</name>
<dbReference type="AlphaFoldDB" id="A0A9P0HBF7"/>
<proteinExistence type="predicted"/>
<organism evidence="2 3">
    <name type="scientific">Nezara viridula</name>
    <name type="common">Southern green stink bug</name>
    <name type="synonym">Cimex viridulus</name>
    <dbReference type="NCBI Taxonomy" id="85310"/>
    <lineage>
        <taxon>Eukaryota</taxon>
        <taxon>Metazoa</taxon>
        <taxon>Ecdysozoa</taxon>
        <taxon>Arthropoda</taxon>
        <taxon>Hexapoda</taxon>
        <taxon>Insecta</taxon>
        <taxon>Pterygota</taxon>
        <taxon>Neoptera</taxon>
        <taxon>Paraneoptera</taxon>
        <taxon>Hemiptera</taxon>
        <taxon>Heteroptera</taxon>
        <taxon>Panheteroptera</taxon>
        <taxon>Pentatomomorpha</taxon>
        <taxon>Pentatomoidea</taxon>
        <taxon>Pentatomidae</taxon>
        <taxon>Pentatominae</taxon>
        <taxon>Nezara</taxon>
    </lineage>
</organism>
<sequence length="70" mass="7994">MSLDNWRHETGGNASLLPETKRPIISMIKTPEVLTKEDPRYWMSRWRCGQMSGRQLHGWFPVPAPSSSPG</sequence>
<evidence type="ECO:0000313" key="2">
    <source>
        <dbReference type="EMBL" id="CAH1398857.1"/>
    </source>
</evidence>
<reference evidence="2" key="1">
    <citation type="submission" date="2022-01" db="EMBL/GenBank/DDBJ databases">
        <authorList>
            <person name="King R."/>
        </authorList>
    </citation>
    <scope>NUCLEOTIDE SEQUENCE</scope>
</reference>
<keyword evidence="3" id="KW-1185">Reference proteome</keyword>
<evidence type="ECO:0000313" key="3">
    <source>
        <dbReference type="Proteomes" id="UP001152798"/>
    </source>
</evidence>
<feature type="region of interest" description="Disordered" evidence="1">
    <location>
        <begin position="1"/>
        <end position="20"/>
    </location>
</feature>
<evidence type="ECO:0000256" key="1">
    <source>
        <dbReference type="SAM" id="MobiDB-lite"/>
    </source>
</evidence>
<feature type="compositionally biased region" description="Basic and acidic residues" evidence="1">
    <location>
        <begin position="1"/>
        <end position="10"/>
    </location>
</feature>
<accession>A0A9P0HBF7</accession>
<dbReference type="Proteomes" id="UP001152798">
    <property type="component" value="Chromosome 4"/>
</dbReference>